<gene>
    <name evidence="1" type="ORF">G3I32_29415</name>
</gene>
<name>A0A7K3PSG8_9ACTN</name>
<dbReference type="Proteomes" id="UP000470446">
    <property type="component" value="Unassembled WGS sequence"/>
</dbReference>
<sequence>MPPPVPVDARGSWLAVEAELGMRFPEDYKHLVEAYGWGEFCDYLNLCTPFGTNRHNGLVWQSGRPSGMAARYRGHYPYPLHPAPGGLLIWGTTIDADRLCWLTTGTAENWPVVVWSSEGWYEPHPMSATGFVEAWVRGRIDSRLLADMEPGLAPWFNAFRPRNHRCLRLTEGPLAHDQRLAILRDALAPTADRGAWRSEQGDSGQDHFATVGADWLLTYDMSHPHQIRISFPPEDGPEIQRHLFAAVRRMRCEVTQISASDGVPLPAWGTVADEDTQT</sequence>
<evidence type="ECO:0000313" key="2">
    <source>
        <dbReference type="Proteomes" id="UP000470446"/>
    </source>
</evidence>
<dbReference type="Pfam" id="PF14568">
    <property type="entry name" value="SUKH_6"/>
    <property type="match status" value="1"/>
</dbReference>
<comment type="caution">
    <text evidence="1">The sequence shown here is derived from an EMBL/GenBank/DDBJ whole genome shotgun (WGS) entry which is preliminary data.</text>
</comment>
<dbReference type="SUPFAM" id="SSF160631">
    <property type="entry name" value="SMI1/KNR4-like"/>
    <property type="match status" value="1"/>
</dbReference>
<proteinExistence type="predicted"/>
<dbReference type="EMBL" id="JAAGMA010000783">
    <property type="protein sequence ID" value="NEB12910.1"/>
    <property type="molecule type" value="Genomic_DNA"/>
</dbReference>
<evidence type="ECO:0008006" key="3">
    <source>
        <dbReference type="Google" id="ProtNLM"/>
    </source>
</evidence>
<accession>A0A7K3PSG8</accession>
<dbReference type="InterPro" id="IPR037883">
    <property type="entry name" value="Knr4/Smi1-like_sf"/>
</dbReference>
<protein>
    <recommendedName>
        <fullName evidence="3">SMI1/KNR4 family protein</fullName>
    </recommendedName>
</protein>
<organism evidence="1 2">
    <name type="scientific">Streptomyces coelicoflavus</name>
    <dbReference type="NCBI Taxonomy" id="285562"/>
    <lineage>
        <taxon>Bacteria</taxon>
        <taxon>Bacillati</taxon>
        <taxon>Actinomycetota</taxon>
        <taxon>Actinomycetes</taxon>
        <taxon>Kitasatosporales</taxon>
        <taxon>Streptomycetaceae</taxon>
        <taxon>Streptomyces</taxon>
    </lineage>
</organism>
<reference evidence="1 2" key="1">
    <citation type="submission" date="2020-01" db="EMBL/GenBank/DDBJ databases">
        <title>Insect and environment-associated Actinomycetes.</title>
        <authorList>
            <person name="Currrie C."/>
            <person name="Chevrette M."/>
            <person name="Carlson C."/>
            <person name="Stubbendieck R."/>
            <person name="Wendt-Pienkowski E."/>
        </authorList>
    </citation>
    <scope>NUCLEOTIDE SEQUENCE [LARGE SCALE GENOMIC DNA]</scope>
    <source>
        <strain evidence="1 2">SID14163</strain>
    </source>
</reference>
<dbReference type="AlphaFoldDB" id="A0A7K3PSG8"/>
<evidence type="ECO:0000313" key="1">
    <source>
        <dbReference type="EMBL" id="NEB12910.1"/>
    </source>
</evidence>
<dbReference type="Gene3D" id="3.40.1580.10">
    <property type="entry name" value="SMI1/KNR4-like"/>
    <property type="match status" value="1"/>
</dbReference>